<dbReference type="EMBL" id="BSYR01000007">
    <property type="protein sequence ID" value="GMI69755.1"/>
    <property type="molecule type" value="Genomic_DNA"/>
</dbReference>
<dbReference type="AlphaFoldDB" id="A0A9W7LNK2"/>
<reference evidence="3" key="1">
    <citation type="submission" date="2023-05" db="EMBL/GenBank/DDBJ databases">
        <title>Genome and transcriptome analyses reveal genes involved in the formation of fine ridges on petal epidermal cells in Hibiscus trionum.</title>
        <authorList>
            <person name="Koshimizu S."/>
            <person name="Masuda S."/>
            <person name="Ishii T."/>
            <person name="Shirasu K."/>
            <person name="Hoshino A."/>
            <person name="Arita M."/>
        </authorList>
    </citation>
    <scope>NUCLEOTIDE SEQUENCE</scope>
    <source>
        <strain evidence="3">Hamamatsu line</strain>
    </source>
</reference>
<accession>A0A9W7LNK2</accession>
<evidence type="ECO:0000313" key="4">
    <source>
        <dbReference type="Proteomes" id="UP001165190"/>
    </source>
</evidence>
<evidence type="ECO:0000259" key="2">
    <source>
        <dbReference type="Pfam" id="PF24626"/>
    </source>
</evidence>
<protein>
    <recommendedName>
        <fullName evidence="2">Tf2-1-like SH3-like domain-containing protein</fullName>
    </recommendedName>
</protein>
<dbReference type="InterPro" id="IPR056924">
    <property type="entry name" value="SH3_Tf2-1"/>
</dbReference>
<sequence>MALFKALYGRDPPTIVNYLEGSSCNDQVNHELQDRDELLRELKTKLNRAQERMKQHTDKHRRDMVLEERNWVFVRLQPYRQMYVRLQCQHKLSPSYFSPYHILKRVGNVAYKLEFPEAARIHPLFHVSQLKLCKGKPEKQVTPIPLLVTTGEDEVNSTKTNLEDKVLRKKRVML</sequence>
<gene>
    <name evidence="3" type="ORF">HRI_000644800</name>
</gene>
<comment type="caution">
    <text evidence="3">The sequence shown here is derived from an EMBL/GenBank/DDBJ whole genome shotgun (WGS) entry which is preliminary data.</text>
</comment>
<feature type="domain" description="Tf2-1-like SH3-like" evidence="2">
    <location>
        <begin position="71"/>
        <end position="133"/>
    </location>
</feature>
<dbReference type="OrthoDB" id="5554229at2759"/>
<evidence type="ECO:0000313" key="3">
    <source>
        <dbReference type="EMBL" id="GMI69755.1"/>
    </source>
</evidence>
<keyword evidence="1" id="KW-0175">Coiled coil</keyword>
<dbReference type="PANTHER" id="PTHR46148:SF54">
    <property type="entry name" value="RETROTRANSPOSON-LIKE PROTEIN"/>
    <property type="match status" value="1"/>
</dbReference>
<organism evidence="3 4">
    <name type="scientific">Hibiscus trionum</name>
    <name type="common">Flower of an hour</name>
    <dbReference type="NCBI Taxonomy" id="183268"/>
    <lineage>
        <taxon>Eukaryota</taxon>
        <taxon>Viridiplantae</taxon>
        <taxon>Streptophyta</taxon>
        <taxon>Embryophyta</taxon>
        <taxon>Tracheophyta</taxon>
        <taxon>Spermatophyta</taxon>
        <taxon>Magnoliopsida</taxon>
        <taxon>eudicotyledons</taxon>
        <taxon>Gunneridae</taxon>
        <taxon>Pentapetalae</taxon>
        <taxon>rosids</taxon>
        <taxon>malvids</taxon>
        <taxon>Malvales</taxon>
        <taxon>Malvaceae</taxon>
        <taxon>Malvoideae</taxon>
        <taxon>Hibiscus</taxon>
    </lineage>
</organism>
<evidence type="ECO:0000256" key="1">
    <source>
        <dbReference type="SAM" id="Coils"/>
    </source>
</evidence>
<dbReference type="PANTHER" id="PTHR46148">
    <property type="entry name" value="CHROMO DOMAIN-CONTAINING PROTEIN"/>
    <property type="match status" value="1"/>
</dbReference>
<name>A0A9W7LNK2_HIBTR</name>
<proteinExistence type="predicted"/>
<feature type="coiled-coil region" evidence="1">
    <location>
        <begin position="25"/>
        <end position="59"/>
    </location>
</feature>
<dbReference type="Pfam" id="PF24626">
    <property type="entry name" value="SH3_Tf2-1"/>
    <property type="match status" value="1"/>
</dbReference>
<keyword evidence="4" id="KW-1185">Reference proteome</keyword>
<dbReference type="Proteomes" id="UP001165190">
    <property type="component" value="Unassembled WGS sequence"/>
</dbReference>